<feature type="compositionally biased region" description="Basic residues" evidence="1">
    <location>
        <begin position="122"/>
        <end position="131"/>
    </location>
</feature>
<dbReference type="InterPro" id="IPR013321">
    <property type="entry name" value="Arc_rbn_hlx_hlx"/>
</dbReference>
<reference evidence="2" key="2">
    <citation type="submission" date="2012-02" db="EMBL/GenBank/DDBJ databases">
        <authorList>
            <person name="Brueggemann H."/>
            <person name="Lomholt H.B."/>
            <person name="Tettelin H."/>
            <person name="Kilian M."/>
        </authorList>
    </citation>
    <scope>NUCLEOTIDE SEQUENCE</scope>
    <source>
        <strain evidence="2">15.1.R1</strain>
    </source>
</reference>
<dbReference type="GO" id="GO:0006355">
    <property type="term" value="P:regulation of DNA-templated transcription"/>
    <property type="evidence" value="ECO:0007669"/>
    <property type="project" value="InterPro"/>
</dbReference>
<organism evidence="2">
    <name type="scientific">Cutibacterium acnes</name>
    <name type="common">Propionibacterium acnes</name>
    <dbReference type="NCBI Taxonomy" id="1747"/>
    <lineage>
        <taxon>Bacteria</taxon>
        <taxon>Bacillati</taxon>
        <taxon>Actinomycetota</taxon>
        <taxon>Actinomycetes</taxon>
        <taxon>Propionibacteriales</taxon>
        <taxon>Propionibacteriaceae</taxon>
        <taxon>Cutibacterium</taxon>
    </lineage>
</organism>
<feature type="region of interest" description="Disordered" evidence="1">
    <location>
        <begin position="91"/>
        <end position="131"/>
    </location>
</feature>
<protein>
    <submittedName>
        <fullName evidence="2">Uncharacterized protein</fullName>
    </submittedName>
</protein>
<evidence type="ECO:0000256" key="1">
    <source>
        <dbReference type="SAM" id="MobiDB-lite"/>
    </source>
</evidence>
<dbReference type="RefSeq" id="WP_002542520.1">
    <property type="nucleotide sequence ID" value="NZ_CAMHUX010000012.1"/>
</dbReference>
<name>H9ZMT2_CUTAC</name>
<dbReference type="Gene3D" id="1.10.1220.10">
    <property type="entry name" value="Met repressor-like"/>
    <property type="match status" value="1"/>
</dbReference>
<accession>H9ZMT2</accession>
<dbReference type="PATRIC" id="fig|1747.87.peg.2504"/>
<sequence length="131" mass="14256">MKSLLARIDSAAETAGLSRSEWIRRCCAEATTALIDAAGHDLDDARHQWSAVNQPGQRRSPEAVEAALGVDAARRDLDAWLQNSSCAPPWIRPIVPRKTPGVPPTPSRLPLRHTPQGTGPLRHGRRCPGPY</sequence>
<proteinExistence type="predicted"/>
<dbReference type="AlphaFoldDB" id="H9ZMT2"/>
<dbReference type="EMBL" id="JQ612072">
    <property type="protein sequence ID" value="AFH37473.1"/>
    <property type="molecule type" value="Genomic_DNA"/>
</dbReference>
<reference evidence="2" key="1">
    <citation type="journal article" date="2012" name="PLoS ONE">
        <title>CRISPR/cas Loci of Type II Propionibacterium acnes Confer Immunity against Acquisition of Mobile Elements Present in Type I P. acnes.</title>
        <authorList>
            <person name="Bruggemann H."/>
            <person name="Lomholt H.B."/>
            <person name="Tettelin H."/>
            <person name="Kilian M."/>
        </authorList>
    </citation>
    <scope>NUCLEOTIDE SEQUENCE</scope>
    <source>
        <strain evidence="2">15.1.R1</strain>
    </source>
</reference>
<evidence type="ECO:0000313" key="2">
    <source>
        <dbReference type="EMBL" id="AFH37473.1"/>
    </source>
</evidence>